<comment type="caution">
    <text evidence="1">The sequence shown here is derived from an EMBL/GenBank/DDBJ whole genome shotgun (WGS) entry which is preliminary data.</text>
</comment>
<sequence>MKTTLDLPAELVKAMKLRAVHEGRKLKDVAAELLERGLSAPPTLVFPLFPAAPKIEVQANGVPVIVCGNDAPASRMSTEELLALEQEALYQEDLERVGLSL</sequence>
<proteinExistence type="predicted"/>
<evidence type="ECO:0008006" key="3">
    <source>
        <dbReference type="Google" id="ProtNLM"/>
    </source>
</evidence>
<reference evidence="1 2" key="1">
    <citation type="submission" date="2022-10" db="EMBL/GenBank/DDBJ databases">
        <title>Luteolibacter arcticus strain CCTCC AB 2014275, whole genome shotgun sequencing project.</title>
        <authorList>
            <person name="Zhao G."/>
            <person name="Shen L."/>
        </authorList>
    </citation>
    <scope>NUCLEOTIDE SEQUENCE [LARGE SCALE GENOMIC DNA]</scope>
    <source>
        <strain evidence="1 2">CCTCC AB 2014275</strain>
    </source>
</reference>
<gene>
    <name evidence="1" type="ORF">OKA05_13630</name>
</gene>
<keyword evidence="2" id="KW-1185">Reference proteome</keyword>
<evidence type="ECO:0000313" key="1">
    <source>
        <dbReference type="EMBL" id="MCW1923600.1"/>
    </source>
</evidence>
<name>A0ABT3GJC5_9BACT</name>
<dbReference type="EMBL" id="JAPDDT010000005">
    <property type="protein sequence ID" value="MCW1923600.1"/>
    <property type="molecule type" value="Genomic_DNA"/>
</dbReference>
<dbReference type="InterPro" id="IPR010985">
    <property type="entry name" value="Ribbon_hlx_hlx"/>
</dbReference>
<dbReference type="Proteomes" id="UP001320876">
    <property type="component" value="Unassembled WGS sequence"/>
</dbReference>
<evidence type="ECO:0000313" key="2">
    <source>
        <dbReference type="Proteomes" id="UP001320876"/>
    </source>
</evidence>
<dbReference type="RefSeq" id="WP_264487709.1">
    <property type="nucleotide sequence ID" value="NZ_JAPDDT010000005.1"/>
</dbReference>
<dbReference type="SUPFAM" id="SSF47598">
    <property type="entry name" value="Ribbon-helix-helix"/>
    <property type="match status" value="1"/>
</dbReference>
<accession>A0ABT3GJC5</accession>
<organism evidence="1 2">
    <name type="scientific">Luteolibacter arcticus</name>
    <dbReference type="NCBI Taxonomy" id="1581411"/>
    <lineage>
        <taxon>Bacteria</taxon>
        <taxon>Pseudomonadati</taxon>
        <taxon>Verrucomicrobiota</taxon>
        <taxon>Verrucomicrobiia</taxon>
        <taxon>Verrucomicrobiales</taxon>
        <taxon>Verrucomicrobiaceae</taxon>
        <taxon>Luteolibacter</taxon>
    </lineage>
</organism>
<protein>
    <recommendedName>
        <fullName evidence="3">Antitoxin</fullName>
    </recommendedName>
</protein>